<evidence type="ECO:0000256" key="1">
    <source>
        <dbReference type="SAM" id="MobiDB-lite"/>
    </source>
</evidence>
<dbReference type="Pfam" id="PF13622">
    <property type="entry name" value="4HBT_3"/>
    <property type="match status" value="1"/>
</dbReference>
<dbReference type="Proteomes" id="UP000530424">
    <property type="component" value="Unassembled WGS sequence"/>
</dbReference>
<feature type="domain" description="Acyl-CoA thioesterase-like N-terminal HotDog" evidence="2">
    <location>
        <begin position="31"/>
        <end position="115"/>
    </location>
</feature>
<dbReference type="Pfam" id="PF20789">
    <property type="entry name" value="4HBT_3C"/>
    <property type="match status" value="1"/>
</dbReference>
<evidence type="ECO:0000259" key="2">
    <source>
        <dbReference type="Pfam" id="PF13622"/>
    </source>
</evidence>
<evidence type="ECO:0008006" key="6">
    <source>
        <dbReference type="Google" id="ProtNLM"/>
    </source>
</evidence>
<dbReference type="InterPro" id="IPR042171">
    <property type="entry name" value="Acyl-CoA_hotdog"/>
</dbReference>
<evidence type="ECO:0000259" key="3">
    <source>
        <dbReference type="Pfam" id="PF20789"/>
    </source>
</evidence>
<sequence>MPARRRVRRVMGAAFFRRTGDHYEPLHLAESMWGRGQLHGVAVGGLLARAVEEAVAEAGRAELVPARFHVDLFRPATMLPTYASATIVRTSRRLALVDAQVVQDGSPVARATASFLLPTEAPTGKVWSGADRATVPPPSVVPESDEPRVPYFASRNGWSDNFGEHQNDGRHTVWHTGVPMVVGERPTPFQAVASIGDTASMVTNWGTGGVEYINTDYSLALSRPPAGLEIGLRAVDHVAHDGIAVGTAEVFDRSGTIGSATVTALGNARRAVDFGHDSGESHAGNPGA</sequence>
<gene>
    <name evidence="4" type="ORF">HNR19_002145</name>
</gene>
<dbReference type="Gene3D" id="2.40.160.210">
    <property type="entry name" value="Acyl-CoA thioesterase, double hotdog domain"/>
    <property type="match status" value="1"/>
</dbReference>
<dbReference type="InterPro" id="IPR049450">
    <property type="entry name" value="ACOT8-like_C"/>
</dbReference>
<keyword evidence="5" id="KW-1185">Reference proteome</keyword>
<proteinExistence type="predicted"/>
<reference evidence="4 5" key="1">
    <citation type="submission" date="2020-07" db="EMBL/GenBank/DDBJ databases">
        <title>Sequencing the genomes of 1000 actinobacteria strains.</title>
        <authorList>
            <person name="Klenk H.-P."/>
        </authorList>
    </citation>
    <scope>NUCLEOTIDE SEQUENCE [LARGE SCALE GENOMIC DNA]</scope>
    <source>
        <strain evidence="4 5">DSM 103833</strain>
    </source>
</reference>
<evidence type="ECO:0000313" key="4">
    <source>
        <dbReference type="EMBL" id="NYJ01447.1"/>
    </source>
</evidence>
<name>A0A853C2N6_9ACTN</name>
<dbReference type="RefSeq" id="WP_343047146.1">
    <property type="nucleotide sequence ID" value="NZ_JACCFP010000001.1"/>
</dbReference>
<accession>A0A853C2N6</accession>
<dbReference type="EMBL" id="JACCFP010000001">
    <property type="protein sequence ID" value="NYJ01447.1"/>
    <property type="molecule type" value="Genomic_DNA"/>
</dbReference>
<feature type="domain" description="Acyl-CoA thioesterase-like C-terminal" evidence="3">
    <location>
        <begin position="153"/>
        <end position="260"/>
    </location>
</feature>
<dbReference type="InterPro" id="IPR049449">
    <property type="entry name" value="TesB_ACOT8-like_N"/>
</dbReference>
<evidence type="ECO:0000313" key="5">
    <source>
        <dbReference type="Proteomes" id="UP000530424"/>
    </source>
</evidence>
<protein>
    <recommendedName>
        <fullName evidence="6">Thioesterase family protein</fullName>
    </recommendedName>
</protein>
<feature type="region of interest" description="Disordered" evidence="1">
    <location>
        <begin position="127"/>
        <end position="147"/>
    </location>
</feature>
<comment type="caution">
    <text evidence="4">The sequence shown here is derived from an EMBL/GenBank/DDBJ whole genome shotgun (WGS) entry which is preliminary data.</text>
</comment>
<dbReference type="InterPro" id="IPR029069">
    <property type="entry name" value="HotDog_dom_sf"/>
</dbReference>
<dbReference type="SUPFAM" id="SSF54637">
    <property type="entry name" value="Thioesterase/thiol ester dehydrase-isomerase"/>
    <property type="match status" value="1"/>
</dbReference>
<organism evidence="4 5">
    <name type="scientific">Nocardioides thalensis</name>
    <dbReference type="NCBI Taxonomy" id="1914755"/>
    <lineage>
        <taxon>Bacteria</taxon>
        <taxon>Bacillati</taxon>
        <taxon>Actinomycetota</taxon>
        <taxon>Actinomycetes</taxon>
        <taxon>Propionibacteriales</taxon>
        <taxon>Nocardioidaceae</taxon>
        <taxon>Nocardioides</taxon>
    </lineage>
</organism>
<dbReference type="AlphaFoldDB" id="A0A853C2N6"/>